<dbReference type="AlphaFoldDB" id="A0A9P6PQR0"/>
<dbReference type="Proteomes" id="UP000807716">
    <property type="component" value="Unassembled WGS sequence"/>
</dbReference>
<evidence type="ECO:0000313" key="3">
    <source>
        <dbReference type="Proteomes" id="UP000807716"/>
    </source>
</evidence>
<feature type="region of interest" description="Disordered" evidence="1">
    <location>
        <begin position="1"/>
        <end position="44"/>
    </location>
</feature>
<sequence>MDLSGFQAAQHENVSASGPGSWKAKASDPVPKIKRGPRSAYTKASGKQLESLIEAFMNKGLSVDKAAKRANLPRSTAYRFIRRYLDNPDTGLSEMLESTPKRKKPERHLTQEHTEFILSLIASQATLTVESIHKALKEKFQGLAVSKSTIYTHIWKECRLSLKRIVKIPQSRIGSSVIDERFNWVDA</sequence>
<dbReference type="SUPFAM" id="SSF46689">
    <property type="entry name" value="Homeodomain-like"/>
    <property type="match status" value="1"/>
</dbReference>
<protein>
    <submittedName>
        <fullName evidence="2">Uncharacterized protein</fullName>
    </submittedName>
</protein>
<accession>A0A9P6PQR0</accession>
<evidence type="ECO:0000313" key="2">
    <source>
        <dbReference type="EMBL" id="KAG0250110.1"/>
    </source>
</evidence>
<evidence type="ECO:0000256" key="1">
    <source>
        <dbReference type="SAM" id="MobiDB-lite"/>
    </source>
</evidence>
<dbReference type="Pfam" id="PF13565">
    <property type="entry name" value="HTH_32"/>
    <property type="match status" value="1"/>
</dbReference>
<dbReference type="EMBL" id="JAAAJB010000895">
    <property type="protein sequence ID" value="KAG0250110.1"/>
    <property type="molecule type" value="Genomic_DNA"/>
</dbReference>
<keyword evidence="3" id="KW-1185">Reference proteome</keyword>
<organism evidence="2 3">
    <name type="scientific">Actinomortierella ambigua</name>
    <dbReference type="NCBI Taxonomy" id="1343610"/>
    <lineage>
        <taxon>Eukaryota</taxon>
        <taxon>Fungi</taxon>
        <taxon>Fungi incertae sedis</taxon>
        <taxon>Mucoromycota</taxon>
        <taxon>Mortierellomycotina</taxon>
        <taxon>Mortierellomycetes</taxon>
        <taxon>Mortierellales</taxon>
        <taxon>Mortierellaceae</taxon>
        <taxon>Actinomortierella</taxon>
    </lineage>
</organism>
<dbReference type="InterPro" id="IPR009057">
    <property type="entry name" value="Homeodomain-like_sf"/>
</dbReference>
<gene>
    <name evidence="2" type="ORF">DFQ27_009567</name>
</gene>
<proteinExistence type="predicted"/>
<reference evidence="2" key="1">
    <citation type="journal article" date="2020" name="Fungal Divers.">
        <title>Resolving the Mortierellaceae phylogeny through synthesis of multi-gene phylogenetics and phylogenomics.</title>
        <authorList>
            <person name="Vandepol N."/>
            <person name="Liber J."/>
            <person name="Desiro A."/>
            <person name="Na H."/>
            <person name="Kennedy M."/>
            <person name="Barry K."/>
            <person name="Grigoriev I.V."/>
            <person name="Miller A.N."/>
            <person name="O'Donnell K."/>
            <person name="Stajich J.E."/>
            <person name="Bonito G."/>
        </authorList>
    </citation>
    <scope>NUCLEOTIDE SEQUENCE</scope>
    <source>
        <strain evidence="2">BC1065</strain>
    </source>
</reference>
<comment type="caution">
    <text evidence="2">The sequence shown here is derived from an EMBL/GenBank/DDBJ whole genome shotgun (WGS) entry which is preliminary data.</text>
</comment>
<dbReference type="OrthoDB" id="2204084at2759"/>
<name>A0A9P6PQR0_9FUNG</name>